<accession>A0A179H2L8</accession>
<protein>
    <submittedName>
        <fullName evidence="2">Uncharacterized protein</fullName>
    </submittedName>
</protein>
<feature type="region of interest" description="Disordered" evidence="1">
    <location>
        <begin position="90"/>
        <end position="113"/>
    </location>
</feature>
<evidence type="ECO:0000313" key="4">
    <source>
        <dbReference type="Proteomes" id="UP000078240"/>
    </source>
</evidence>
<proteinExistence type="predicted"/>
<organism evidence="2 4">
    <name type="scientific">Purpureocillium lilacinum</name>
    <name type="common">Paecilomyces lilacinus</name>
    <dbReference type="NCBI Taxonomy" id="33203"/>
    <lineage>
        <taxon>Eukaryota</taxon>
        <taxon>Fungi</taxon>
        <taxon>Dikarya</taxon>
        <taxon>Ascomycota</taxon>
        <taxon>Pezizomycotina</taxon>
        <taxon>Sordariomycetes</taxon>
        <taxon>Hypocreomycetidae</taxon>
        <taxon>Hypocreales</taxon>
        <taxon>Ophiocordycipitaceae</taxon>
        <taxon>Purpureocillium</taxon>
    </lineage>
</organism>
<evidence type="ECO:0000313" key="3">
    <source>
        <dbReference type="EMBL" id="OAQ90570.1"/>
    </source>
</evidence>
<dbReference type="AlphaFoldDB" id="A0A179H2L8"/>
<dbReference type="Proteomes" id="UP000078240">
    <property type="component" value="Unassembled WGS sequence"/>
</dbReference>
<sequence length="113" mass="12187">MRDPLELEEQGGGGWLQPGRHDERVRRCTRQSYQQSLIDKGVTLGEGGVYVIGQVTGRGGCEEMGVLTRRRTPGMKGRVSVGGLLCFEDWRKGGGGNSTSLRDRSGYPGGSST</sequence>
<name>A0A179H2L8_PURLI</name>
<reference evidence="2 4" key="1">
    <citation type="submission" date="2016-01" db="EMBL/GenBank/DDBJ databases">
        <title>Biosynthesis of antibiotic leucinostatins and their inhibition on Phytophthora in bio-control Purpureocillium lilacinum.</title>
        <authorList>
            <person name="Wang G."/>
            <person name="Liu Z."/>
            <person name="Lin R."/>
            <person name="Li E."/>
            <person name="Mao Z."/>
            <person name="Ling J."/>
            <person name="Yin W."/>
            <person name="Xie B."/>
        </authorList>
    </citation>
    <scope>NUCLEOTIDE SEQUENCE [LARGE SCALE GENOMIC DNA]</scope>
    <source>
        <strain evidence="2">PLBJ-1</strain>
        <strain evidence="3">PLFJ-1</strain>
    </source>
</reference>
<dbReference type="Proteomes" id="UP000078340">
    <property type="component" value="Unassembled WGS sequence"/>
</dbReference>
<dbReference type="EMBL" id="LSBH01000002">
    <property type="protein sequence ID" value="OAQ83790.1"/>
    <property type="molecule type" value="Genomic_DNA"/>
</dbReference>
<comment type="caution">
    <text evidence="2">The sequence shown here is derived from an EMBL/GenBank/DDBJ whole genome shotgun (WGS) entry which is preliminary data.</text>
</comment>
<dbReference type="EMBL" id="LSBI01000004">
    <property type="protein sequence ID" value="OAQ90570.1"/>
    <property type="molecule type" value="Genomic_DNA"/>
</dbReference>
<gene>
    <name evidence="2" type="ORF">VFPBJ_02557</name>
    <name evidence="3" type="ORF">VFPFJ_04729</name>
</gene>
<evidence type="ECO:0000313" key="2">
    <source>
        <dbReference type="EMBL" id="OAQ83790.1"/>
    </source>
</evidence>
<evidence type="ECO:0000256" key="1">
    <source>
        <dbReference type="SAM" id="MobiDB-lite"/>
    </source>
</evidence>
<feature type="region of interest" description="Disordered" evidence="1">
    <location>
        <begin position="1"/>
        <end position="20"/>
    </location>
</feature>